<dbReference type="Pfam" id="PF00255">
    <property type="entry name" value="GSHPx"/>
    <property type="match status" value="1"/>
</dbReference>
<evidence type="ECO:0000256" key="3">
    <source>
        <dbReference type="ARBA" id="ARBA00023002"/>
    </source>
</evidence>
<dbReference type="PANTHER" id="PTHR11592">
    <property type="entry name" value="GLUTATHIONE PEROXIDASE"/>
    <property type="match status" value="1"/>
</dbReference>
<evidence type="ECO:0000313" key="5">
    <source>
        <dbReference type="Proteomes" id="UP001530377"/>
    </source>
</evidence>
<sequence>MTQNCPESCHRKTFREPSHRVISDDSREEFYELSAIDASGKALLMENFEGYVTVLVNAARVCDYTEIFYDTLEHLHSIHPWALEILAFPFNHPNIDIEKCRDDIEKFERTGGGRIHIMQAIEINGPNTHPIFRYLKKLFDMVEMDSNFSHYFFISPDGNFFELHYGASYNTLKIFVDHHVKTDLGEKRKMTREEEYKRYRDEELRHAVERRSRTGSREL</sequence>
<dbReference type="Gene3D" id="3.40.30.10">
    <property type="entry name" value="Glutaredoxin"/>
    <property type="match status" value="1"/>
</dbReference>
<dbReference type="AlphaFoldDB" id="A0ABD3SPM7"/>
<keyword evidence="2" id="KW-0575">Peroxidase</keyword>
<dbReference type="PANTHER" id="PTHR11592:SF78">
    <property type="entry name" value="GLUTATHIONE PEROXIDASE"/>
    <property type="match status" value="1"/>
</dbReference>
<organism evidence="4 5">
    <name type="scientific">Cyclostephanos tholiformis</name>
    <dbReference type="NCBI Taxonomy" id="382380"/>
    <lineage>
        <taxon>Eukaryota</taxon>
        <taxon>Sar</taxon>
        <taxon>Stramenopiles</taxon>
        <taxon>Ochrophyta</taxon>
        <taxon>Bacillariophyta</taxon>
        <taxon>Coscinodiscophyceae</taxon>
        <taxon>Thalassiosirophycidae</taxon>
        <taxon>Stephanodiscales</taxon>
        <taxon>Stephanodiscaceae</taxon>
        <taxon>Cyclostephanos</taxon>
    </lineage>
</organism>
<evidence type="ECO:0000256" key="2">
    <source>
        <dbReference type="ARBA" id="ARBA00022559"/>
    </source>
</evidence>
<dbReference type="SUPFAM" id="SSF52833">
    <property type="entry name" value="Thioredoxin-like"/>
    <property type="match status" value="1"/>
</dbReference>
<evidence type="ECO:0000313" key="4">
    <source>
        <dbReference type="EMBL" id="KAL3826544.1"/>
    </source>
</evidence>
<dbReference type="GO" id="GO:0004601">
    <property type="term" value="F:peroxidase activity"/>
    <property type="evidence" value="ECO:0007669"/>
    <property type="project" value="UniProtKB-KW"/>
</dbReference>
<evidence type="ECO:0000256" key="1">
    <source>
        <dbReference type="ARBA" id="ARBA00006926"/>
    </source>
</evidence>
<reference evidence="4 5" key="1">
    <citation type="submission" date="2024-10" db="EMBL/GenBank/DDBJ databases">
        <title>Updated reference genomes for cyclostephanoid diatoms.</title>
        <authorList>
            <person name="Roberts W.R."/>
            <person name="Alverson A.J."/>
        </authorList>
    </citation>
    <scope>NUCLEOTIDE SEQUENCE [LARGE SCALE GENOMIC DNA]</scope>
    <source>
        <strain evidence="4 5">AJA228-03</strain>
    </source>
</reference>
<dbReference type="InterPro" id="IPR036249">
    <property type="entry name" value="Thioredoxin-like_sf"/>
</dbReference>
<proteinExistence type="inferred from homology"/>
<keyword evidence="5" id="KW-1185">Reference proteome</keyword>
<name>A0ABD3SPM7_9STRA</name>
<dbReference type="EMBL" id="JALLPB020000019">
    <property type="protein sequence ID" value="KAL3826544.1"/>
    <property type="molecule type" value="Genomic_DNA"/>
</dbReference>
<dbReference type="InterPro" id="IPR000889">
    <property type="entry name" value="Glutathione_peroxidase"/>
</dbReference>
<protein>
    <recommendedName>
        <fullName evidence="6">Glutathione peroxidase</fullName>
    </recommendedName>
</protein>
<comment type="similarity">
    <text evidence="1">Belongs to the glutathione peroxidase family.</text>
</comment>
<comment type="caution">
    <text evidence="4">The sequence shown here is derived from an EMBL/GenBank/DDBJ whole genome shotgun (WGS) entry which is preliminary data.</text>
</comment>
<keyword evidence="3" id="KW-0560">Oxidoreductase</keyword>
<dbReference type="Proteomes" id="UP001530377">
    <property type="component" value="Unassembled WGS sequence"/>
</dbReference>
<gene>
    <name evidence="4" type="ORF">ACHAXA_003608</name>
</gene>
<accession>A0ABD3SPM7</accession>
<evidence type="ECO:0008006" key="6">
    <source>
        <dbReference type="Google" id="ProtNLM"/>
    </source>
</evidence>
<dbReference type="PROSITE" id="PS51355">
    <property type="entry name" value="GLUTATHIONE_PEROXID_3"/>
    <property type="match status" value="1"/>
</dbReference>